<dbReference type="PANTHER" id="PTHR31553:SF1">
    <property type="entry name" value="NF-KAPPA-B ESSENTIAL MODULATOR"/>
    <property type="match status" value="1"/>
</dbReference>
<accession>A0A1B6LPH2</accession>
<evidence type="ECO:0000259" key="3">
    <source>
        <dbReference type="Pfam" id="PF16516"/>
    </source>
</evidence>
<feature type="compositionally biased region" description="Polar residues" evidence="2">
    <location>
        <begin position="85"/>
        <end position="96"/>
    </location>
</feature>
<dbReference type="InterPro" id="IPR032419">
    <property type="entry name" value="CC2-LZ_dom"/>
</dbReference>
<dbReference type="AlphaFoldDB" id="A0A1B6LPH2"/>
<dbReference type="Gene3D" id="1.20.5.990">
    <property type="entry name" value="Nemo cc2-lz domain - 1d5 darpin complex"/>
    <property type="match status" value="1"/>
</dbReference>
<organism evidence="5">
    <name type="scientific">Graphocephala atropunctata</name>
    <dbReference type="NCBI Taxonomy" id="36148"/>
    <lineage>
        <taxon>Eukaryota</taxon>
        <taxon>Metazoa</taxon>
        <taxon>Ecdysozoa</taxon>
        <taxon>Arthropoda</taxon>
        <taxon>Hexapoda</taxon>
        <taxon>Insecta</taxon>
        <taxon>Pterygota</taxon>
        <taxon>Neoptera</taxon>
        <taxon>Paraneoptera</taxon>
        <taxon>Hemiptera</taxon>
        <taxon>Auchenorrhyncha</taxon>
        <taxon>Membracoidea</taxon>
        <taxon>Cicadellidae</taxon>
        <taxon>Cicadellinae</taxon>
        <taxon>Cicadellini</taxon>
        <taxon>Graphocephala</taxon>
    </lineage>
</organism>
<gene>
    <name evidence="5" type="ORF">g.36488</name>
    <name evidence="4" type="ORF">g.36492</name>
</gene>
<dbReference type="GO" id="GO:0005737">
    <property type="term" value="C:cytoplasm"/>
    <property type="evidence" value="ECO:0007669"/>
    <property type="project" value="TreeGrafter"/>
</dbReference>
<dbReference type="EMBL" id="GEBQ01031314">
    <property type="protein sequence ID" value="JAT08663.1"/>
    <property type="molecule type" value="Transcribed_RNA"/>
</dbReference>
<feature type="domain" description="NF-kappa-B essential modulator NEMO CC2-LZ" evidence="3">
    <location>
        <begin position="5"/>
        <end position="78"/>
    </location>
</feature>
<dbReference type="GO" id="GO:0005634">
    <property type="term" value="C:nucleus"/>
    <property type="evidence" value="ECO:0007669"/>
    <property type="project" value="TreeGrafter"/>
</dbReference>
<evidence type="ECO:0000313" key="4">
    <source>
        <dbReference type="EMBL" id="JAT08663.1"/>
    </source>
</evidence>
<keyword evidence="1" id="KW-0175">Coiled coil</keyword>
<dbReference type="Pfam" id="PF16516">
    <property type="entry name" value="CC2-LZ"/>
    <property type="match status" value="1"/>
</dbReference>
<evidence type="ECO:0000313" key="5">
    <source>
        <dbReference type="EMBL" id="JAT25595.1"/>
    </source>
</evidence>
<dbReference type="GO" id="GO:0043122">
    <property type="term" value="P:regulation of canonical NF-kappaB signal transduction"/>
    <property type="evidence" value="ECO:0007669"/>
    <property type="project" value="TreeGrafter"/>
</dbReference>
<evidence type="ECO:0000256" key="1">
    <source>
        <dbReference type="ARBA" id="ARBA00023054"/>
    </source>
</evidence>
<name>A0A1B6LPH2_9HEMI</name>
<protein>
    <recommendedName>
        <fullName evidence="3">NF-kappa-B essential modulator NEMO CC2-LZ domain-containing protein</fullName>
    </recommendedName>
</protein>
<dbReference type="InterPro" id="IPR051301">
    <property type="entry name" value="Optineurin/NFkB_EssMod"/>
</dbReference>
<dbReference type="EMBL" id="GEBQ01014382">
    <property type="protein sequence ID" value="JAT25595.1"/>
    <property type="molecule type" value="Transcribed_RNA"/>
</dbReference>
<proteinExistence type="predicted"/>
<dbReference type="GO" id="GO:0070530">
    <property type="term" value="F:K63-linked polyubiquitin modification-dependent protein binding"/>
    <property type="evidence" value="ECO:0007669"/>
    <property type="project" value="TreeGrafter"/>
</dbReference>
<reference evidence="5" key="1">
    <citation type="submission" date="2015-11" db="EMBL/GenBank/DDBJ databases">
        <title>De novo transcriptome assembly of four potential Pierce s Disease insect vectors from Arizona vineyards.</title>
        <authorList>
            <person name="Tassone E.E."/>
        </authorList>
    </citation>
    <scope>NUCLEOTIDE SEQUENCE</scope>
</reference>
<evidence type="ECO:0000256" key="2">
    <source>
        <dbReference type="SAM" id="MobiDB-lite"/>
    </source>
</evidence>
<feature type="region of interest" description="Disordered" evidence="2">
    <location>
        <begin position="81"/>
        <end position="125"/>
    </location>
</feature>
<dbReference type="PANTHER" id="PTHR31553">
    <property type="entry name" value="NF-KAPPA-B ESSENTIAL MODULATOR"/>
    <property type="match status" value="1"/>
</dbReference>
<sequence>MTDEVKSKQEHIVVGAQQVATLRTEVQKLQDTVLVLEEQAKIFQLDFEAERKARESVITEKERILEDLRHLMKRNTDLLKEVNDLRNNPPQENATPSEPGPSPRRQERTPSPPAPRPQDDVIPAPKRYFCPNPECNLMFTTLDPLQLHVITCLNLDD</sequence>